<keyword evidence="13" id="KW-1185">Reference proteome</keyword>
<evidence type="ECO:0000256" key="4">
    <source>
        <dbReference type="ARBA" id="ARBA00013346"/>
    </source>
</evidence>
<evidence type="ECO:0000256" key="10">
    <source>
        <dbReference type="ARBA" id="ARBA00031323"/>
    </source>
</evidence>
<evidence type="ECO:0000256" key="1">
    <source>
        <dbReference type="ARBA" id="ARBA00004496"/>
    </source>
</evidence>
<proteinExistence type="inferred from homology"/>
<evidence type="ECO:0000256" key="8">
    <source>
        <dbReference type="ARBA" id="ARBA00022691"/>
    </source>
</evidence>
<dbReference type="GO" id="GO:0004719">
    <property type="term" value="F:protein-L-isoaspartate (D-aspartate) O-methyltransferase activity"/>
    <property type="evidence" value="ECO:0007669"/>
    <property type="project" value="UniProtKB-EC"/>
</dbReference>
<dbReference type="AlphaFoldDB" id="A0A940RWH2"/>
<dbReference type="Gene3D" id="3.40.50.150">
    <property type="entry name" value="Vaccinia Virus protein VP39"/>
    <property type="match status" value="1"/>
</dbReference>
<evidence type="ECO:0000256" key="5">
    <source>
        <dbReference type="ARBA" id="ARBA00022490"/>
    </source>
</evidence>
<comment type="similarity">
    <text evidence="2">Belongs to the methyltransferase superfamily. L-isoaspartyl/D-aspartyl protein methyltransferase family.</text>
</comment>
<comment type="caution">
    <text evidence="12">The sequence shown here is derived from an EMBL/GenBank/DDBJ whole genome shotgun (WGS) entry which is preliminary data.</text>
</comment>
<reference evidence="12" key="1">
    <citation type="submission" date="2021-03" db="EMBL/GenBank/DDBJ databases">
        <title>Whole genome sequence of Streptomyces bomunensis MMS17-BM035.</title>
        <authorList>
            <person name="Lee J.H."/>
        </authorList>
    </citation>
    <scope>NUCLEOTIDE SEQUENCE</scope>
    <source>
        <strain evidence="12">MMS17-BM035</strain>
    </source>
</reference>
<accession>A0A940RWH2</accession>
<evidence type="ECO:0000313" key="13">
    <source>
        <dbReference type="Proteomes" id="UP000670475"/>
    </source>
</evidence>
<evidence type="ECO:0000256" key="2">
    <source>
        <dbReference type="ARBA" id="ARBA00005369"/>
    </source>
</evidence>
<keyword evidence="6" id="KW-0489">Methyltransferase</keyword>
<dbReference type="Proteomes" id="UP000670475">
    <property type="component" value="Unassembled WGS sequence"/>
</dbReference>
<evidence type="ECO:0000313" key="12">
    <source>
        <dbReference type="EMBL" id="MBP0460162.1"/>
    </source>
</evidence>
<evidence type="ECO:0000256" key="6">
    <source>
        <dbReference type="ARBA" id="ARBA00022603"/>
    </source>
</evidence>
<dbReference type="EC" id="2.1.1.77" evidence="3"/>
<keyword evidence="8" id="KW-0949">S-adenosyl-L-methionine</keyword>
<gene>
    <name evidence="12" type="ORF">JFN87_22090</name>
</gene>
<organism evidence="12 13">
    <name type="scientific">Streptomyces montanisoli</name>
    <dbReference type="NCBI Taxonomy" id="2798581"/>
    <lineage>
        <taxon>Bacteria</taxon>
        <taxon>Bacillati</taxon>
        <taxon>Actinomycetota</taxon>
        <taxon>Actinomycetes</taxon>
        <taxon>Kitasatosporales</taxon>
        <taxon>Streptomycetaceae</taxon>
        <taxon>Streptomyces</taxon>
    </lineage>
</organism>
<dbReference type="InterPro" id="IPR000682">
    <property type="entry name" value="PCMT"/>
</dbReference>
<dbReference type="Pfam" id="PF01135">
    <property type="entry name" value="PCMT"/>
    <property type="match status" value="1"/>
</dbReference>
<dbReference type="RefSeq" id="WP_209342529.1">
    <property type="nucleotide sequence ID" value="NZ_JAGIQL010000102.1"/>
</dbReference>
<evidence type="ECO:0000256" key="3">
    <source>
        <dbReference type="ARBA" id="ARBA00011890"/>
    </source>
</evidence>
<dbReference type="PANTHER" id="PTHR11579:SF0">
    <property type="entry name" value="PROTEIN-L-ISOASPARTATE(D-ASPARTATE) O-METHYLTRANSFERASE"/>
    <property type="match status" value="1"/>
</dbReference>
<dbReference type="PANTHER" id="PTHR11579">
    <property type="entry name" value="PROTEIN-L-ISOASPARTATE O-METHYLTRANSFERASE"/>
    <property type="match status" value="1"/>
</dbReference>
<dbReference type="SUPFAM" id="SSF53335">
    <property type="entry name" value="S-adenosyl-L-methionine-dependent methyltransferases"/>
    <property type="match status" value="1"/>
</dbReference>
<keyword evidence="7" id="KW-0808">Transferase</keyword>
<name>A0A940RWH2_9ACTN</name>
<evidence type="ECO:0000256" key="11">
    <source>
        <dbReference type="ARBA" id="ARBA00031350"/>
    </source>
</evidence>
<comment type="subcellular location">
    <subcellularLocation>
        <location evidence="1">Cytoplasm</location>
    </subcellularLocation>
</comment>
<dbReference type="GO" id="GO:0005737">
    <property type="term" value="C:cytoplasm"/>
    <property type="evidence" value="ECO:0007669"/>
    <property type="project" value="UniProtKB-SubCell"/>
</dbReference>
<evidence type="ECO:0000256" key="9">
    <source>
        <dbReference type="ARBA" id="ARBA00030757"/>
    </source>
</evidence>
<dbReference type="GO" id="GO:0032259">
    <property type="term" value="P:methylation"/>
    <property type="evidence" value="ECO:0007669"/>
    <property type="project" value="UniProtKB-KW"/>
</dbReference>
<dbReference type="EMBL" id="JAGIQL010000102">
    <property type="protein sequence ID" value="MBP0460162.1"/>
    <property type="molecule type" value="Genomic_DNA"/>
</dbReference>
<sequence length="368" mass="40335">MSYPDDGGTSALRSSLAQRLAQEGHLRSPQWHSAVEETPRHIYVPLFYRQVEGKWESVNADDPDYFDTVYSNTALTTQVISGRATSSSSQPSLMIDMLEELGIEDGQKVGEVATGTGYNGGLICHRVGDQHFVTMELDPELSRLAKTRFQECGYSPVVVAGDARAGFPCHPELDRLIVTCGFDAFPYALARAVRRGGVVVCPLGWGNARLTAGKDGVLEGRFLAGGSYFMQARAVGSTGGVPYPHDPGRFTERTAQIDHSLVRDEMFRFAQSLVLGECNEATELDGEGNATGYRIWSRDGSWASVDGTKVRQAGPRRLWDAVEEIHAWFETHGRPARDRFGVTVTADAQHYWLDEPGSPVPLSLVPPE</sequence>
<keyword evidence="5" id="KW-0963">Cytoplasm</keyword>
<evidence type="ECO:0000256" key="7">
    <source>
        <dbReference type="ARBA" id="ARBA00022679"/>
    </source>
</evidence>
<dbReference type="InterPro" id="IPR029063">
    <property type="entry name" value="SAM-dependent_MTases_sf"/>
</dbReference>
<protein>
    <recommendedName>
        <fullName evidence="4">Protein-L-isoaspartate O-methyltransferase</fullName>
        <ecNumber evidence="3">2.1.1.77</ecNumber>
    </recommendedName>
    <alternativeName>
        <fullName evidence="11">L-isoaspartyl protein carboxyl methyltransferase</fullName>
    </alternativeName>
    <alternativeName>
        <fullName evidence="9">Protein L-isoaspartyl methyltransferase</fullName>
    </alternativeName>
    <alternativeName>
        <fullName evidence="10">Protein-beta-aspartate methyltransferase</fullName>
    </alternativeName>
</protein>